<comment type="caution">
    <text evidence="1">The sequence shown here is derived from an EMBL/GenBank/DDBJ whole genome shotgun (WGS) entry which is preliminary data.</text>
</comment>
<reference evidence="2" key="1">
    <citation type="journal article" date="2013" name="Mol. Plant Microbe Interact.">
        <title>Global aspects of pacC regulation of pathogenicity genes in Colletotrichum gloeosporioides as revealed by transcriptome analysis.</title>
        <authorList>
            <person name="Alkan N."/>
            <person name="Meng X."/>
            <person name="Friedlander G."/>
            <person name="Reuveni E."/>
            <person name="Sukno S."/>
            <person name="Sherman A."/>
            <person name="Thon M."/>
            <person name="Fluhr R."/>
            <person name="Prusky D."/>
        </authorList>
    </citation>
    <scope>NUCLEOTIDE SEQUENCE [LARGE SCALE GENOMIC DNA]</scope>
    <source>
        <strain evidence="2">Cg-14</strain>
    </source>
</reference>
<organism evidence="1 2">
    <name type="scientific">Colletotrichum gloeosporioides (strain Cg-14)</name>
    <name type="common">Anthracnose fungus</name>
    <name type="synonym">Glomerella cingulata</name>
    <dbReference type="NCBI Taxonomy" id="1237896"/>
    <lineage>
        <taxon>Eukaryota</taxon>
        <taxon>Fungi</taxon>
        <taxon>Dikarya</taxon>
        <taxon>Ascomycota</taxon>
        <taxon>Pezizomycotina</taxon>
        <taxon>Sordariomycetes</taxon>
        <taxon>Hypocreomycetidae</taxon>
        <taxon>Glomerellales</taxon>
        <taxon>Glomerellaceae</taxon>
        <taxon>Colletotrichum</taxon>
        <taxon>Colletotrichum gloeosporioides species complex</taxon>
    </lineage>
</organism>
<evidence type="ECO:0000313" key="1">
    <source>
        <dbReference type="EMBL" id="EQB47044.1"/>
    </source>
</evidence>
<name>T0K565_COLGC</name>
<dbReference type="HOGENOM" id="CLU_3434129_0_0_1"/>
<dbReference type="EMBL" id="AMYD01003126">
    <property type="protein sequence ID" value="EQB47044.1"/>
    <property type="molecule type" value="Genomic_DNA"/>
</dbReference>
<evidence type="ECO:0000313" key="2">
    <source>
        <dbReference type="Proteomes" id="UP000015530"/>
    </source>
</evidence>
<proteinExistence type="predicted"/>
<protein>
    <submittedName>
        <fullName evidence="1">Uncharacterized protein</fullName>
    </submittedName>
</protein>
<accession>T0K565</accession>
<sequence>MRHDQNREDEEKRVT</sequence>
<gene>
    <name evidence="1" type="ORF">CGLO_13854</name>
</gene>
<dbReference type="Proteomes" id="UP000015530">
    <property type="component" value="Unassembled WGS sequence"/>
</dbReference>